<protein>
    <submittedName>
        <fullName evidence="8">Putative DNA helicase</fullName>
    </submittedName>
</protein>
<gene>
    <name evidence="8" type="ORF">NCTC12410_01032</name>
</gene>
<feature type="domain" description="DNA2/NAM7 helicase helicase" evidence="6">
    <location>
        <begin position="157"/>
        <end position="263"/>
    </location>
</feature>
<organism evidence="8 9">
    <name type="scientific">Helicobacter canis</name>
    <dbReference type="NCBI Taxonomy" id="29419"/>
    <lineage>
        <taxon>Bacteria</taxon>
        <taxon>Pseudomonadati</taxon>
        <taxon>Campylobacterota</taxon>
        <taxon>Epsilonproteobacteria</taxon>
        <taxon>Campylobacterales</taxon>
        <taxon>Helicobacteraceae</taxon>
        <taxon>Helicobacter</taxon>
    </lineage>
</organism>
<keyword evidence="4 8" id="KW-0347">Helicase</keyword>
<dbReference type="SUPFAM" id="SSF52540">
    <property type="entry name" value="P-loop containing nucleoside triphosphate hydrolases"/>
    <property type="match status" value="1"/>
</dbReference>
<evidence type="ECO:0000256" key="1">
    <source>
        <dbReference type="ARBA" id="ARBA00007913"/>
    </source>
</evidence>
<accession>A0A377J3Y7</accession>
<dbReference type="Proteomes" id="UP000254841">
    <property type="component" value="Unassembled WGS sequence"/>
</dbReference>
<dbReference type="Pfam" id="PF13087">
    <property type="entry name" value="AAA_12"/>
    <property type="match status" value="1"/>
</dbReference>
<dbReference type="PANTHER" id="PTHR43788">
    <property type="entry name" value="DNA2/NAM7 HELICASE FAMILY MEMBER"/>
    <property type="match status" value="1"/>
</dbReference>
<dbReference type="GO" id="GO:0005524">
    <property type="term" value="F:ATP binding"/>
    <property type="evidence" value="ECO:0007669"/>
    <property type="project" value="UniProtKB-KW"/>
</dbReference>
<dbReference type="InterPro" id="IPR041677">
    <property type="entry name" value="DNA2/NAM7_AAA_11"/>
</dbReference>
<evidence type="ECO:0000259" key="7">
    <source>
        <dbReference type="Pfam" id="PF13087"/>
    </source>
</evidence>
<evidence type="ECO:0000256" key="4">
    <source>
        <dbReference type="ARBA" id="ARBA00022806"/>
    </source>
</evidence>
<dbReference type="InterPro" id="IPR041679">
    <property type="entry name" value="DNA2/NAM7-like_C"/>
</dbReference>
<feature type="domain" description="DNA2/NAM7 helicase-like C-terminal" evidence="7">
    <location>
        <begin position="423"/>
        <end position="544"/>
    </location>
</feature>
<evidence type="ECO:0000256" key="2">
    <source>
        <dbReference type="ARBA" id="ARBA00022741"/>
    </source>
</evidence>
<keyword evidence="3" id="KW-0378">Hydrolase</keyword>
<dbReference type="InterPro" id="IPR050534">
    <property type="entry name" value="Coronavir_polyprotein_1ab"/>
</dbReference>
<dbReference type="PANTHER" id="PTHR43788:SF8">
    <property type="entry name" value="DNA-BINDING PROTEIN SMUBP-2"/>
    <property type="match status" value="1"/>
</dbReference>
<dbReference type="GO" id="GO:0043139">
    <property type="term" value="F:5'-3' DNA helicase activity"/>
    <property type="evidence" value="ECO:0007669"/>
    <property type="project" value="TreeGrafter"/>
</dbReference>
<dbReference type="GO" id="GO:0016787">
    <property type="term" value="F:hydrolase activity"/>
    <property type="evidence" value="ECO:0007669"/>
    <property type="project" value="UniProtKB-KW"/>
</dbReference>
<sequence length="589" mass="66993">MHAIKHALLQSCKVYYAYLEEHNLGCEELQVAQVAFDNPYIQLRIKAKVLNTDSLMIQISSRAPMPLSEERGFCVRFYDEKSQILSIECLDPSLFNEVQKHKNHLKIFSDLKFLIQNLATFFEQKDSFAIPAKTPIFARLKPESTNAYRTITTPSYLSDEQANALRDILSKPFSYVWGAPGSGKTQVVLFEALLHYVYNNTRVCVLAPTNSALEQVLKALIKKFDSLNINRAMILRLGTPSNAFMEQYSEVCDPQILQKKQPQSLFGSVGIKSRLKESLVIGMTMDAFIKRYPSLDVEFAHFFLDECAFTPLIKALPLCTQDTPITLLGDHKQLMPICEMPTSRMHGDKAWANLFNLSALFIEDFFTQEHFSSNASIFSKSQTSPLQFTRTSLNILRKTHRYGDNLAKILDHHIYRNNLSGKPSPTELYFIDCKAQTPIPPSQDKSSHAEAQVIAQIFPTLLQQSSSTAIITPFVNQRKLLSQYQIPYKHTWTIHGSQGQEFESVIFSPVMLHHHLTDSRNLNAAYALNVAISRIKQRLILVCDYAYWARHNEQFLTAILRNAKPFPMPNKPPTPPQTNAARVIDIITI</sequence>
<evidence type="ECO:0000256" key="3">
    <source>
        <dbReference type="ARBA" id="ARBA00022801"/>
    </source>
</evidence>
<dbReference type="OrthoDB" id="9757917at2"/>
<name>A0A377J3Y7_9HELI</name>
<evidence type="ECO:0000313" key="8">
    <source>
        <dbReference type="EMBL" id="STO97207.1"/>
    </source>
</evidence>
<keyword evidence="2" id="KW-0547">Nucleotide-binding</keyword>
<dbReference type="EMBL" id="UGHV01000001">
    <property type="protein sequence ID" value="STO97207.1"/>
    <property type="molecule type" value="Genomic_DNA"/>
</dbReference>
<dbReference type="AlphaFoldDB" id="A0A377J3Y7"/>
<evidence type="ECO:0000256" key="5">
    <source>
        <dbReference type="ARBA" id="ARBA00022840"/>
    </source>
</evidence>
<dbReference type="Pfam" id="PF13086">
    <property type="entry name" value="AAA_11"/>
    <property type="match status" value="1"/>
</dbReference>
<dbReference type="RefSeq" id="WP_115011461.1">
    <property type="nucleotide sequence ID" value="NZ_UGHV01000001.1"/>
</dbReference>
<keyword evidence="5" id="KW-0067">ATP-binding</keyword>
<proteinExistence type="inferred from homology"/>
<evidence type="ECO:0000313" key="9">
    <source>
        <dbReference type="Proteomes" id="UP000254841"/>
    </source>
</evidence>
<dbReference type="InterPro" id="IPR027417">
    <property type="entry name" value="P-loop_NTPase"/>
</dbReference>
<dbReference type="Gene3D" id="3.40.50.300">
    <property type="entry name" value="P-loop containing nucleotide triphosphate hydrolases"/>
    <property type="match status" value="2"/>
</dbReference>
<reference evidence="8 9" key="1">
    <citation type="submission" date="2018-06" db="EMBL/GenBank/DDBJ databases">
        <authorList>
            <consortium name="Pathogen Informatics"/>
            <person name="Doyle S."/>
        </authorList>
    </citation>
    <scope>NUCLEOTIDE SEQUENCE [LARGE SCALE GENOMIC DNA]</scope>
    <source>
        <strain evidence="8 9">NCTC12410</strain>
    </source>
</reference>
<evidence type="ECO:0000259" key="6">
    <source>
        <dbReference type="Pfam" id="PF13086"/>
    </source>
</evidence>
<comment type="similarity">
    <text evidence="1">Belongs to the DNA2/NAM7 helicase family.</text>
</comment>